<evidence type="ECO:0000256" key="1">
    <source>
        <dbReference type="ARBA" id="ARBA00004496"/>
    </source>
</evidence>
<dbReference type="Gene3D" id="1.20.58.220">
    <property type="entry name" value="Phosphate transport system protein phou homolog 2, domain 2"/>
    <property type="match status" value="1"/>
</dbReference>
<keyword evidence="4 7" id="KW-0813">Transport</keyword>
<evidence type="ECO:0000256" key="2">
    <source>
        <dbReference type="ARBA" id="ARBA00008107"/>
    </source>
</evidence>
<reference evidence="9" key="1">
    <citation type="submission" date="2022-05" db="EMBL/GenBank/DDBJ databases">
        <authorList>
            <person name="Oliphant S.A."/>
            <person name="Watson-Haigh N.S."/>
            <person name="Sumby K.M."/>
            <person name="Gardner J.M."/>
            <person name="Jiranek V."/>
        </authorList>
    </citation>
    <scope>NUCLEOTIDE SEQUENCE</scope>
    <source>
        <strain evidence="9">KI4_B1</strain>
    </source>
</reference>
<proteinExistence type="inferred from homology"/>
<comment type="function">
    <text evidence="7">Plays a role in the regulation of phosphate uptake.</text>
</comment>
<evidence type="ECO:0000313" key="10">
    <source>
        <dbReference type="Proteomes" id="UP001055911"/>
    </source>
</evidence>
<dbReference type="PANTHER" id="PTHR42930">
    <property type="entry name" value="PHOSPHATE-SPECIFIC TRANSPORT SYSTEM ACCESSORY PROTEIN PHOU"/>
    <property type="match status" value="1"/>
</dbReference>
<feature type="domain" description="PhoU" evidence="8">
    <location>
        <begin position="17"/>
        <end position="103"/>
    </location>
</feature>
<evidence type="ECO:0000256" key="4">
    <source>
        <dbReference type="ARBA" id="ARBA00022448"/>
    </source>
</evidence>
<organism evidence="9 10">
    <name type="scientific">Fructilactobacillus cliffordii</name>
    <dbReference type="NCBI Taxonomy" id="2940299"/>
    <lineage>
        <taxon>Bacteria</taxon>
        <taxon>Bacillati</taxon>
        <taxon>Bacillota</taxon>
        <taxon>Bacilli</taxon>
        <taxon>Lactobacillales</taxon>
        <taxon>Lactobacillaceae</taxon>
        <taxon>Fructilactobacillus</taxon>
    </lineage>
</organism>
<dbReference type="GO" id="GO:0006817">
    <property type="term" value="P:phosphate ion transport"/>
    <property type="evidence" value="ECO:0007669"/>
    <property type="project" value="UniProtKB-KW"/>
</dbReference>
<comment type="similarity">
    <text evidence="2 7">Belongs to the PhoU family.</text>
</comment>
<dbReference type="NCBIfam" id="TIGR02135">
    <property type="entry name" value="phoU_full"/>
    <property type="match status" value="1"/>
</dbReference>
<dbReference type="GO" id="GO:0030643">
    <property type="term" value="P:intracellular phosphate ion homeostasis"/>
    <property type="evidence" value="ECO:0007669"/>
    <property type="project" value="InterPro"/>
</dbReference>
<dbReference type="Pfam" id="PF01895">
    <property type="entry name" value="PhoU"/>
    <property type="match status" value="2"/>
</dbReference>
<dbReference type="GO" id="GO:0005737">
    <property type="term" value="C:cytoplasm"/>
    <property type="evidence" value="ECO:0007669"/>
    <property type="project" value="UniProtKB-SubCell"/>
</dbReference>
<gene>
    <name evidence="9" type="primary">phoU</name>
    <name evidence="9" type="ORF">M3M40_04855</name>
</gene>
<name>A0A9Q9E046_9LACO</name>
<evidence type="ECO:0000256" key="7">
    <source>
        <dbReference type="PIRNR" id="PIRNR003107"/>
    </source>
</evidence>
<dbReference type="InterPro" id="IPR028366">
    <property type="entry name" value="PhoU"/>
</dbReference>
<comment type="subunit">
    <text evidence="3 7">Homodimer.</text>
</comment>
<dbReference type="InterPro" id="IPR038078">
    <property type="entry name" value="PhoU-like_sf"/>
</dbReference>
<dbReference type="RefSeq" id="WP_252766338.1">
    <property type="nucleotide sequence ID" value="NZ_CP097119.1"/>
</dbReference>
<dbReference type="SUPFAM" id="SSF109755">
    <property type="entry name" value="PhoU-like"/>
    <property type="match status" value="1"/>
</dbReference>
<comment type="subcellular location">
    <subcellularLocation>
        <location evidence="1 7">Cytoplasm</location>
    </subcellularLocation>
</comment>
<evidence type="ECO:0000256" key="5">
    <source>
        <dbReference type="ARBA" id="ARBA00022490"/>
    </source>
</evidence>
<dbReference type="EMBL" id="CP097119">
    <property type="protein sequence ID" value="USS88821.1"/>
    <property type="molecule type" value="Genomic_DNA"/>
</dbReference>
<dbReference type="InterPro" id="IPR026022">
    <property type="entry name" value="PhoU_dom"/>
</dbReference>
<dbReference type="PIRSF" id="PIRSF003107">
    <property type="entry name" value="PhoU"/>
    <property type="match status" value="1"/>
</dbReference>
<dbReference type="Proteomes" id="UP001055911">
    <property type="component" value="Chromosome"/>
</dbReference>
<accession>A0A9Q9E046</accession>
<evidence type="ECO:0000256" key="6">
    <source>
        <dbReference type="ARBA" id="ARBA00022592"/>
    </source>
</evidence>
<dbReference type="GO" id="GO:0045936">
    <property type="term" value="P:negative regulation of phosphate metabolic process"/>
    <property type="evidence" value="ECO:0007669"/>
    <property type="project" value="InterPro"/>
</dbReference>
<feature type="domain" description="PhoU" evidence="8">
    <location>
        <begin position="121"/>
        <end position="204"/>
    </location>
</feature>
<protein>
    <recommendedName>
        <fullName evidence="7">Phosphate-specific transport system accessory protein PhoU</fullName>
    </recommendedName>
</protein>
<dbReference type="PANTHER" id="PTHR42930:SF3">
    <property type="entry name" value="PHOSPHATE-SPECIFIC TRANSPORT SYSTEM ACCESSORY PROTEIN PHOU"/>
    <property type="match status" value="1"/>
</dbReference>
<keyword evidence="10" id="KW-1185">Reference proteome</keyword>
<sequence length="225" mass="25179">MASTFDDRVAKLRQGFTDMGVDVSEQIYQSTKSYIEHDADLAHQVIDGDNEVNGNETQLEKDAMNLIALQQPVARDFRIIISYLKASTDLERIGDNAVNIARETLQAKGNPRIPDVEIVIAKITKHIRKMLEEILDAYTTFDAEVAPVIVQEDRRIDEYYHNTRTAITEGILENPATAVAASSYLMVIRLLERIGDHIVNLAEYLIYSDTGKIVELGESGSVDPK</sequence>
<evidence type="ECO:0000259" key="8">
    <source>
        <dbReference type="Pfam" id="PF01895"/>
    </source>
</evidence>
<evidence type="ECO:0000313" key="9">
    <source>
        <dbReference type="EMBL" id="USS88821.1"/>
    </source>
</evidence>
<keyword evidence="5 7" id="KW-0963">Cytoplasm</keyword>
<evidence type="ECO:0000256" key="3">
    <source>
        <dbReference type="ARBA" id="ARBA00011738"/>
    </source>
</evidence>
<keyword evidence="6 7" id="KW-0592">Phosphate transport</keyword>
<dbReference type="FunFam" id="1.20.58.220:FF:000004">
    <property type="entry name" value="Phosphate-specific transport system accessory protein PhoU"/>
    <property type="match status" value="1"/>
</dbReference>
<dbReference type="AlphaFoldDB" id="A0A9Q9E046"/>